<reference evidence="2 3" key="1">
    <citation type="submission" date="2020-08" db="EMBL/GenBank/DDBJ databases">
        <title>Genomic Encyclopedia of Type Strains, Phase IV (KMG-IV): sequencing the most valuable type-strain genomes for metagenomic binning, comparative biology and taxonomic classification.</title>
        <authorList>
            <person name="Goeker M."/>
        </authorList>
    </citation>
    <scope>NUCLEOTIDE SEQUENCE [LARGE SCALE GENOMIC DNA]</scope>
    <source>
        <strain evidence="2 3">DSM 4731</strain>
    </source>
</reference>
<evidence type="ECO:0000313" key="3">
    <source>
        <dbReference type="Proteomes" id="UP000527324"/>
    </source>
</evidence>
<dbReference type="RefSeq" id="WP_183217029.1">
    <property type="nucleotide sequence ID" value="NZ_CAJFZW010000030.1"/>
</dbReference>
<dbReference type="PROSITE" id="PS50878">
    <property type="entry name" value="RT_POL"/>
    <property type="match status" value="1"/>
</dbReference>
<dbReference type="SUPFAM" id="SSF56672">
    <property type="entry name" value="DNA/RNA polymerases"/>
    <property type="match status" value="1"/>
</dbReference>
<evidence type="ECO:0000313" key="2">
    <source>
        <dbReference type="EMBL" id="MBB5740504.1"/>
    </source>
</evidence>
<dbReference type="EMBL" id="JACHOQ010000005">
    <property type="protein sequence ID" value="MBB5740504.1"/>
    <property type="molecule type" value="Genomic_DNA"/>
</dbReference>
<accession>A0A7W9FAW7</accession>
<organism evidence="2 3">
    <name type="scientific">Brevundimonas aurantiaca</name>
    <dbReference type="NCBI Taxonomy" id="74316"/>
    <lineage>
        <taxon>Bacteria</taxon>
        <taxon>Pseudomonadati</taxon>
        <taxon>Pseudomonadota</taxon>
        <taxon>Alphaproteobacteria</taxon>
        <taxon>Caulobacterales</taxon>
        <taxon>Caulobacteraceae</taxon>
        <taxon>Brevundimonas</taxon>
    </lineage>
</organism>
<dbReference type="Proteomes" id="UP000527324">
    <property type="component" value="Unassembled WGS sequence"/>
</dbReference>
<keyword evidence="3" id="KW-1185">Reference proteome</keyword>
<feature type="domain" description="Reverse transcriptase" evidence="1">
    <location>
        <begin position="1"/>
        <end position="204"/>
    </location>
</feature>
<evidence type="ECO:0000259" key="1">
    <source>
        <dbReference type="PROSITE" id="PS50878"/>
    </source>
</evidence>
<name>A0A7W9FAW7_9CAUL</name>
<protein>
    <recommendedName>
        <fullName evidence="1">Reverse transcriptase domain-containing protein</fullName>
    </recommendedName>
</protein>
<dbReference type="Pfam" id="PF00078">
    <property type="entry name" value="RVT_1"/>
    <property type="match status" value="1"/>
</dbReference>
<dbReference type="InterPro" id="IPR000477">
    <property type="entry name" value="RT_dom"/>
</dbReference>
<dbReference type="AlphaFoldDB" id="A0A7W9FAW7"/>
<dbReference type="Gene3D" id="3.30.70.270">
    <property type="match status" value="1"/>
</dbReference>
<dbReference type="InterPro" id="IPR043502">
    <property type="entry name" value="DNA/RNA_pol_sf"/>
</dbReference>
<gene>
    <name evidence="2" type="ORF">GGQ93_002223</name>
</gene>
<proteinExistence type="predicted"/>
<dbReference type="InterPro" id="IPR043128">
    <property type="entry name" value="Rev_trsase/Diguanyl_cyclase"/>
</dbReference>
<comment type="caution">
    <text evidence="2">The sequence shown here is derived from an EMBL/GenBank/DDBJ whole genome shotgun (WGS) entry which is preliminary data.</text>
</comment>
<sequence length="251" mass="28024">MPVAIPNYRYSYRRKGKPVYVPTSIGRRIGNEIKEAVEETYDFSPTYFHMASGGHVAAMHHHRDSAVFARIDIARFFYSISRRRVQSAIDRIGLKTSRFYARWSTVRNPYGEPDYALPYGFVQSPILASLTIATSALGEHLEALPEGVRASVYMDDIALSGDNPEELEAVFRDTLAVLEREGFSVNEDKLRSPAPLMDIFNCDLSSGRSVVRAERIEEFLSDGPSEESERAFTAYCASVEDGNAPPAPDVT</sequence>